<evidence type="ECO:0000313" key="2">
    <source>
        <dbReference type="EnsemblMetazoa" id="AMEC003335-PA"/>
    </source>
</evidence>
<dbReference type="Proteomes" id="UP000075902">
    <property type="component" value="Unassembled WGS sequence"/>
</dbReference>
<organism evidence="2 3">
    <name type="scientific">Anopheles melas</name>
    <dbReference type="NCBI Taxonomy" id="34690"/>
    <lineage>
        <taxon>Eukaryota</taxon>
        <taxon>Metazoa</taxon>
        <taxon>Ecdysozoa</taxon>
        <taxon>Arthropoda</taxon>
        <taxon>Hexapoda</taxon>
        <taxon>Insecta</taxon>
        <taxon>Pterygota</taxon>
        <taxon>Neoptera</taxon>
        <taxon>Endopterygota</taxon>
        <taxon>Diptera</taxon>
        <taxon>Nematocera</taxon>
        <taxon>Culicoidea</taxon>
        <taxon>Culicidae</taxon>
        <taxon>Anophelinae</taxon>
        <taxon>Anopheles</taxon>
    </lineage>
</organism>
<protein>
    <submittedName>
        <fullName evidence="2">Uncharacterized protein</fullName>
    </submittedName>
</protein>
<proteinExistence type="predicted"/>
<dbReference type="AlphaFoldDB" id="A0A182TJB2"/>
<reference evidence="3" key="1">
    <citation type="submission" date="2014-01" db="EMBL/GenBank/DDBJ databases">
        <title>The Genome Sequence of Anopheles melas CM1001059_A (V2).</title>
        <authorList>
            <consortium name="The Broad Institute Genomics Platform"/>
            <person name="Neafsey D.E."/>
            <person name="Besansky N."/>
            <person name="Howell P."/>
            <person name="Walton C."/>
            <person name="Young S.K."/>
            <person name="Zeng Q."/>
            <person name="Gargeya S."/>
            <person name="Fitzgerald M."/>
            <person name="Haas B."/>
            <person name="Abouelleil A."/>
            <person name="Allen A.W."/>
            <person name="Alvarado L."/>
            <person name="Arachchi H.M."/>
            <person name="Berlin A.M."/>
            <person name="Chapman S.B."/>
            <person name="Gainer-Dewar J."/>
            <person name="Goldberg J."/>
            <person name="Griggs A."/>
            <person name="Gujja S."/>
            <person name="Hansen M."/>
            <person name="Howarth C."/>
            <person name="Imamovic A."/>
            <person name="Ireland A."/>
            <person name="Larimer J."/>
            <person name="McCowan C."/>
            <person name="Murphy C."/>
            <person name="Pearson M."/>
            <person name="Poon T.W."/>
            <person name="Priest M."/>
            <person name="Roberts A."/>
            <person name="Saif S."/>
            <person name="Shea T."/>
            <person name="Sisk P."/>
            <person name="Sykes S."/>
            <person name="Wortman J."/>
            <person name="Nusbaum C."/>
            <person name="Birren B."/>
        </authorList>
    </citation>
    <scope>NUCLEOTIDE SEQUENCE [LARGE SCALE GENOMIC DNA]</scope>
    <source>
        <strain evidence="3">CM1001059</strain>
    </source>
</reference>
<dbReference type="VEuPathDB" id="VectorBase:AMEC003335"/>
<sequence length="286" mass="31905">MDDLNSRRSSAGLEANRRTSPSSDAGLTFDNWKSRLNEYSCIQMGFRFGFWFASVRLKYHDSNLQQRIVHPLELGLQIRRIVQNPPVERVRIVVVHADDTEARPDQHRVKASLSDRLLGCRWQPGGPLIGRKVVQPFGGELRLRDVAWGEHVCRIVLMIAEHVVDGFAAKHIAEQLVRTGHRNDVACHGRLPYTVVDNVPGVVNVSRVRMLPGGSSHCILYRFPRRVTVSVVTPLAGPVGWVGRYALAFATAAGLTAHRIIPSAIVWIVVHVRDVDDLQVTGSAIR</sequence>
<feature type="region of interest" description="Disordered" evidence="1">
    <location>
        <begin position="1"/>
        <end position="24"/>
    </location>
</feature>
<evidence type="ECO:0000313" key="3">
    <source>
        <dbReference type="Proteomes" id="UP000075902"/>
    </source>
</evidence>
<reference evidence="2" key="2">
    <citation type="submission" date="2020-05" db="UniProtKB">
        <authorList>
            <consortium name="EnsemblMetazoa"/>
        </authorList>
    </citation>
    <scope>IDENTIFICATION</scope>
    <source>
        <strain evidence="2">CM1001059</strain>
    </source>
</reference>
<keyword evidence="3" id="KW-1185">Reference proteome</keyword>
<name>A0A182TJB2_9DIPT</name>
<dbReference type="EnsemblMetazoa" id="AMEC003335-RA">
    <property type="protein sequence ID" value="AMEC003335-PA"/>
    <property type="gene ID" value="AMEC003335"/>
</dbReference>
<evidence type="ECO:0000256" key="1">
    <source>
        <dbReference type="SAM" id="MobiDB-lite"/>
    </source>
</evidence>
<accession>A0A182TJB2</accession>